<organism evidence="2 3">
    <name type="scientific">Halomicronema hongdechloris C2206</name>
    <dbReference type="NCBI Taxonomy" id="1641165"/>
    <lineage>
        <taxon>Bacteria</taxon>
        <taxon>Bacillati</taxon>
        <taxon>Cyanobacteriota</taxon>
        <taxon>Cyanophyceae</taxon>
        <taxon>Nodosilineales</taxon>
        <taxon>Nodosilineaceae</taxon>
        <taxon>Halomicronema</taxon>
    </lineage>
</organism>
<dbReference type="CDD" id="cd07247">
    <property type="entry name" value="SgaA_N_like"/>
    <property type="match status" value="1"/>
</dbReference>
<dbReference type="Pfam" id="PF18029">
    <property type="entry name" value="Glyoxalase_6"/>
    <property type="match status" value="1"/>
</dbReference>
<accession>A0A1Z3HH64</accession>
<reference evidence="2 3" key="1">
    <citation type="journal article" date="2016" name="Biochim. Biophys. Acta">
        <title>Characterization of red-shifted phycobilisomes isolated from the chlorophyll f-containing cyanobacterium Halomicronema hongdechloris.</title>
        <authorList>
            <person name="Li Y."/>
            <person name="Lin Y."/>
            <person name="Garvey C.J."/>
            <person name="Birch D."/>
            <person name="Corkery R.W."/>
            <person name="Loughlin P.C."/>
            <person name="Scheer H."/>
            <person name="Willows R.D."/>
            <person name="Chen M."/>
        </authorList>
    </citation>
    <scope>NUCLEOTIDE SEQUENCE [LARGE SCALE GENOMIC DNA]</scope>
    <source>
        <strain evidence="2 3">C2206</strain>
    </source>
</reference>
<evidence type="ECO:0000313" key="3">
    <source>
        <dbReference type="Proteomes" id="UP000191901"/>
    </source>
</evidence>
<evidence type="ECO:0000259" key="1">
    <source>
        <dbReference type="PROSITE" id="PS51819"/>
    </source>
</evidence>
<dbReference type="InterPro" id="IPR029068">
    <property type="entry name" value="Glyas_Bleomycin-R_OHBP_Dase"/>
</dbReference>
<dbReference type="PROSITE" id="PS51819">
    <property type="entry name" value="VOC"/>
    <property type="match status" value="1"/>
</dbReference>
<gene>
    <name evidence="2" type="ORF">XM38_004740</name>
</gene>
<proteinExistence type="predicted"/>
<dbReference type="PANTHER" id="PTHR33993">
    <property type="entry name" value="GLYOXALASE-RELATED"/>
    <property type="match status" value="1"/>
</dbReference>
<dbReference type="InterPro" id="IPR041581">
    <property type="entry name" value="Glyoxalase_6"/>
</dbReference>
<dbReference type="InterPro" id="IPR052164">
    <property type="entry name" value="Anthracycline_SecMetBiosynth"/>
</dbReference>
<dbReference type="Proteomes" id="UP000191901">
    <property type="component" value="Chromosome"/>
</dbReference>
<keyword evidence="3" id="KW-1185">Reference proteome</keyword>
<dbReference type="Gene3D" id="3.10.180.10">
    <property type="entry name" value="2,3-Dihydroxybiphenyl 1,2-Dioxygenase, domain 1"/>
    <property type="match status" value="1"/>
</dbReference>
<sequence>MSTTDKTAMGQVVWHDLLTNDVEQAKHFYATLLGWEYQIEHAAHFAWTSGEADYPLIIANGAAQGGFVDPGRNISSRWLAFVRVEDVDTTVARAEALGATIDWHPFDVPGVGRNAVSRIWSDESRSIRGASGSQEYLE</sequence>
<protein>
    <recommendedName>
        <fullName evidence="1">VOC domain-containing protein</fullName>
    </recommendedName>
</protein>
<dbReference type="KEGG" id="hhg:XM38_004740"/>
<dbReference type="OrthoDB" id="9804235at2"/>
<dbReference type="InterPro" id="IPR037523">
    <property type="entry name" value="VOC_core"/>
</dbReference>
<name>A0A1Z3HH64_9CYAN</name>
<evidence type="ECO:0000313" key="2">
    <source>
        <dbReference type="EMBL" id="ASC69547.1"/>
    </source>
</evidence>
<feature type="domain" description="VOC" evidence="1">
    <location>
        <begin position="8"/>
        <end position="138"/>
    </location>
</feature>
<dbReference type="PANTHER" id="PTHR33993:SF14">
    <property type="entry name" value="GB|AAF24581.1"/>
    <property type="match status" value="1"/>
</dbReference>
<dbReference type="AlphaFoldDB" id="A0A1Z3HH64"/>
<dbReference type="SUPFAM" id="SSF54593">
    <property type="entry name" value="Glyoxalase/Bleomycin resistance protein/Dihydroxybiphenyl dioxygenase"/>
    <property type="match status" value="1"/>
</dbReference>
<dbReference type="RefSeq" id="WP_137454990.1">
    <property type="nucleotide sequence ID" value="NZ_CP021983.2"/>
</dbReference>
<dbReference type="EMBL" id="CP021983">
    <property type="protein sequence ID" value="ASC69547.1"/>
    <property type="molecule type" value="Genomic_DNA"/>
</dbReference>